<evidence type="ECO:0000313" key="2">
    <source>
        <dbReference type="EMBL" id="MFD0765810.1"/>
    </source>
</evidence>
<dbReference type="Proteomes" id="UP001597073">
    <property type="component" value="Unassembled WGS sequence"/>
</dbReference>
<gene>
    <name evidence="2" type="ORF">ACFQZI_13185</name>
</gene>
<organism evidence="2 3">
    <name type="scientific">Mucilaginibacter lutimaris</name>
    <dbReference type="NCBI Taxonomy" id="931629"/>
    <lineage>
        <taxon>Bacteria</taxon>
        <taxon>Pseudomonadati</taxon>
        <taxon>Bacteroidota</taxon>
        <taxon>Sphingobacteriia</taxon>
        <taxon>Sphingobacteriales</taxon>
        <taxon>Sphingobacteriaceae</taxon>
        <taxon>Mucilaginibacter</taxon>
    </lineage>
</organism>
<dbReference type="PROSITE" id="PS50042">
    <property type="entry name" value="CNMP_BINDING_3"/>
    <property type="match status" value="1"/>
</dbReference>
<evidence type="ECO:0000313" key="3">
    <source>
        <dbReference type="Proteomes" id="UP001597073"/>
    </source>
</evidence>
<name>A0ABW2ZHY3_9SPHI</name>
<keyword evidence="3" id="KW-1185">Reference proteome</keyword>
<proteinExistence type="predicted"/>
<reference evidence="3" key="1">
    <citation type="journal article" date="2019" name="Int. J. Syst. Evol. Microbiol.">
        <title>The Global Catalogue of Microorganisms (GCM) 10K type strain sequencing project: providing services to taxonomists for standard genome sequencing and annotation.</title>
        <authorList>
            <consortium name="The Broad Institute Genomics Platform"/>
            <consortium name="The Broad Institute Genome Sequencing Center for Infectious Disease"/>
            <person name="Wu L."/>
            <person name="Ma J."/>
        </authorList>
    </citation>
    <scope>NUCLEOTIDE SEQUENCE [LARGE SCALE GENOMIC DNA]</scope>
    <source>
        <strain evidence="3">CCUG 60742</strain>
    </source>
</reference>
<comment type="caution">
    <text evidence="2">The sequence shown here is derived from an EMBL/GenBank/DDBJ whole genome shotgun (WGS) entry which is preliminary data.</text>
</comment>
<accession>A0ABW2ZHY3</accession>
<dbReference type="InterPro" id="IPR000595">
    <property type="entry name" value="cNMP-bd_dom"/>
</dbReference>
<evidence type="ECO:0000259" key="1">
    <source>
        <dbReference type="PROSITE" id="PS50042"/>
    </source>
</evidence>
<feature type="domain" description="Cyclic nucleotide-binding" evidence="1">
    <location>
        <begin position="8"/>
        <end position="44"/>
    </location>
</feature>
<dbReference type="EMBL" id="JBHTIA010000009">
    <property type="protein sequence ID" value="MFD0765810.1"/>
    <property type="molecule type" value="Genomic_DNA"/>
</dbReference>
<sequence>MKSFLVRFYIVPSGAIEVVIQAKNGGEAERIVKLQYGSKFKSIASTREI</sequence>
<protein>
    <recommendedName>
        <fullName evidence="1">Cyclic nucleotide-binding domain-containing protein</fullName>
    </recommendedName>
</protein>
<dbReference type="RefSeq" id="WP_377143148.1">
    <property type="nucleotide sequence ID" value="NZ_JBHTIA010000009.1"/>
</dbReference>